<keyword evidence="1" id="KW-0808">Transferase</keyword>
<dbReference type="Gene3D" id="3.90.650.10">
    <property type="entry name" value="PurM-like C-terminal domain"/>
    <property type="match status" value="1"/>
</dbReference>
<dbReference type="InterPro" id="IPR004536">
    <property type="entry name" value="SPS/SelD"/>
</dbReference>
<evidence type="ECO:0000259" key="7">
    <source>
        <dbReference type="Pfam" id="PF02769"/>
    </source>
</evidence>
<dbReference type="Proteomes" id="UP000244792">
    <property type="component" value="Chromosome"/>
</dbReference>
<keyword evidence="3" id="KW-0418">Kinase</keyword>
<dbReference type="GO" id="GO:0005524">
    <property type="term" value="F:ATP binding"/>
    <property type="evidence" value="ECO:0007669"/>
    <property type="project" value="UniProtKB-KW"/>
</dbReference>
<keyword evidence="2" id="KW-0547">Nucleotide-binding</keyword>
<evidence type="ECO:0000313" key="9">
    <source>
        <dbReference type="Proteomes" id="UP000244792"/>
    </source>
</evidence>
<dbReference type="Pfam" id="PF00586">
    <property type="entry name" value="AIRS"/>
    <property type="match status" value="1"/>
</dbReference>
<name>A0A2R4W220_THEAF</name>
<evidence type="ECO:0000256" key="4">
    <source>
        <dbReference type="ARBA" id="ARBA00022840"/>
    </source>
</evidence>
<keyword evidence="5" id="KW-0711">Selenium</keyword>
<dbReference type="PANTHER" id="PTHR10256">
    <property type="entry name" value="SELENIDE, WATER DIKINASE"/>
    <property type="match status" value="1"/>
</dbReference>
<reference evidence="8 9" key="1">
    <citation type="submission" date="2017-04" db="EMBL/GenBank/DDBJ databases">
        <title>Genomic insights into metabolism of Thermodesulfobium acidiphilum.</title>
        <authorList>
            <person name="Toshchakov S.V."/>
            <person name="Frolov E.N."/>
            <person name="Kublanov I.V."/>
            <person name="Samarov N.I."/>
            <person name="Novikov A."/>
            <person name="Lebedinsky A.V."/>
            <person name="Bonch-Osmolovskaya E.A."/>
            <person name="Chernyh N.A."/>
        </authorList>
    </citation>
    <scope>NUCLEOTIDE SEQUENCE [LARGE SCALE GENOMIC DNA]</scope>
    <source>
        <strain evidence="8 9">3127-1</strain>
    </source>
</reference>
<dbReference type="InterPro" id="IPR016188">
    <property type="entry name" value="PurM-like_N"/>
</dbReference>
<dbReference type="PANTHER" id="PTHR10256:SF0">
    <property type="entry name" value="INACTIVE SELENIDE, WATER DIKINASE-LIKE PROTEIN-RELATED"/>
    <property type="match status" value="1"/>
</dbReference>
<dbReference type="NCBIfam" id="TIGR00476">
    <property type="entry name" value="selD"/>
    <property type="match status" value="1"/>
</dbReference>
<dbReference type="GO" id="GO:0004756">
    <property type="term" value="F:selenide, water dikinase activity"/>
    <property type="evidence" value="ECO:0007669"/>
    <property type="project" value="TreeGrafter"/>
</dbReference>
<dbReference type="Pfam" id="PF02769">
    <property type="entry name" value="AIRS_C"/>
    <property type="match status" value="1"/>
</dbReference>
<evidence type="ECO:0000256" key="2">
    <source>
        <dbReference type="ARBA" id="ARBA00022741"/>
    </source>
</evidence>
<feature type="domain" description="PurM-like C-terminal" evidence="7">
    <location>
        <begin position="97"/>
        <end position="268"/>
    </location>
</feature>
<evidence type="ECO:0000259" key="6">
    <source>
        <dbReference type="Pfam" id="PF00586"/>
    </source>
</evidence>
<accession>A0A2R4W220</accession>
<protein>
    <submittedName>
        <fullName evidence="8">Selenophosphate synthase</fullName>
    </submittedName>
</protein>
<gene>
    <name evidence="8" type="ORF">TDSAC_1522</name>
</gene>
<keyword evidence="9" id="KW-1185">Reference proteome</keyword>
<dbReference type="KEGG" id="taci:TDSAC_1522"/>
<evidence type="ECO:0000256" key="5">
    <source>
        <dbReference type="ARBA" id="ARBA00023266"/>
    </source>
</evidence>
<dbReference type="GO" id="GO:0005737">
    <property type="term" value="C:cytoplasm"/>
    <property type="evidence" value="ECO:0007669"/>
    <property type="project" value="TreeGrafter"/>
</dbReference>
<evidence type="ECO:0000313" key="8">
    <source>
        <dbReference type="EMBL" id="AWB10861.1"/>
    </source>
</evidence>
<evidence type="ECO:0000256" key="3">
    <source>
        <dbReference type="ARBA" id="ARBA00022777"/>
    </source>
</evidence>
<dbReference type="SUPFAM" id="SSF56042">
    <property type="entry name" value="PurM C-terminal domain-like"/>
    <property type="match status" value="1"/>
</dbReference>
<dbReference type="EMBL" id="CP020921">
    <property type="protein sequence ID" value="AWB10861.1"/>
    <property type="molecule type" value="Genomic_DNA"/>
</dbReference>
<keyword evidence="4" id="KW-0067">ATP-binding</keyword>
<dbReference type="AlphaFoldDB" id="A0A2R4W220"/>
<dbReference type="InterPro" id="IPR036921">
    <property type="entry name" value="PurM-like_N_sf"/>
</dbReference>
<proteinExistence type="predicted"/>
<dbReference type="Gene3D" id="3.30.1330.10">
    <property type="entry name" value="PurM-like, N-terminal domain"/>
    <property type="match status" value="1"/>
</dbReference>
<dbReference type="GO" id="GO:0016260">
    <property type="term" value="P:selenocysteine biosynthetic process"/>
    <property type="evidence" value="ECO:0007669"/>
    <property type="project" value="TreeGrafter"/>
</dbReference>
<dbReference type="InterPro" id="IPR010918">
    <property type="entry name" value="PurM-like_C_dom"/>
</dbReference>
<feature type="domain" description="PurM-like N-terminal" evidence="6">
    <location>
        <begin position="4"/>
        <end position="85"/>
    </location>
</feature>
<dbReference type="InterPro" id="IPR036676">
    <property type="entry name" value="PurM-like_C_sf"/>
</dbReference>
<evidence type="ECO:0000256" key="1">
    <source>
        <dbReference type="ARBA" id="ARBA00022679"/>
    </source>
</evidence>
<organism evidence="8 9">
    <name type="scientific">Thermodesulfobium acidiphilum</name>
    <dbReference type="NCBI Taxonomy" id="1794699"/>
    <lineage>
        <taxon>Bacteria</taxon>
        <taxon>Pseudomonadati</taxon>
        <taxon>Thermodesulfobiota</taxon>
        <taxon>Thermodesulfobiia</taxon>
        <taxon>Thermodesulfobiales</taxon>
        <taxon>Thermodesulfobiaceae</taxon>
        <taxon>Thermodesulfobium</taxon>
    </lineage>
</organism>
<sequence length="283" mass="30658">MVNSPDLYGKIAAANSLSDLYAVGAKPITALNILGFPRYDIELNVINEILRGSHEKVKEAGALILGGHSMDDIELKYGLSVTGIAKKEELITHNNAQPGDIIILTKPLGTGILTSALKIELIDEIDMQDALNSMQELNYFAGEAQKRFKASSGTDVTGFGLIGHAINIAKSSNVIFEIFSNSLPIFERVLELADEGVLPAGIFANIDFYKENVVEIGKIQESYRYVIYDPQTSGGLLSTYKPDVVDDALRFLINNGVNARIIGVVKNNTVFNPGTIVIKEGSI</sequence>
<dbReference type="SUPFAM" id="SSF55326">
    <property type="entry name" value="PurM N-terminal domain-like"/>
    <property type="match status" value="1"/>
</dbReference>